<dbReference type="OrthoDB" id="2195370at2759"/>
<dbReference type="InParanoid" id="L2GPZ2"/>
<accession>L2GPZ2</accession>
<dbReference type="HOGENOM" id="CLU_042822_0_0_1"/>
<dbReference type="VEuPathDB" id="MicrosporidiaDB:VICG_00317"/>
<organism evidence="1 2">
    <name type="scientific">Vittaforma corneae (strain ATCC 50505)</name>
    <name type="common">Microsporidian parasite</name>
    <name type="synonym">Nosema corneum</name>
    <dbReference type="NCBI Taxonomy" id="993615"/>
    <lineage>
        <taxon>Eukaryota</taxon>
        <taxon>Fungi</taxon>
        <taxon>Fungi incertae sedis</taxon>
        <taxon>Microsporidia</taxon>
        <taxon>Nosematidae</taxon>
        <taxon>Vittaforma</taxon>
    </lineage>
</organism>
<proteinExistence type="predicted"/>
<dbReference type="AlphaFoldDB" id="L2GPZ2"/>
<dbReference type="RefSeq" id="XP_007603770.1">
    <property type="nucleotide sequence ID" value="XM_007603708.1"/>
</dbReference>
<dbReference type="OMA" id="FICKEFE"/>
<dbReference type="Proteomes" id="UP000011082">
    <property type="component" value="Unassembled WGS sequence"/>
</dbReference>
<dbReference type="GeneID" id="19881035"/>
<name>L2GPZ2_VITCO</name>
<protein>
    <submittedName>
        <fullName evidence="1">Uncharacterized protein</fullName>
    </submittedName>
</protein>
<evidence type="ECO:0000313" key="1">
    <source>
        <dbReference type="EMBL" id="ELA42565.1"/>
    </source>
</evidence>
<dbReference type="EMBL" id="JH370131">
    <property type="protein sequence ID" value="ELA42565.1"/>
    <property type="molecule type" value="Genomic_DNA"/>
</dbReference>
<reference evidence="2" key="1">
    <citation type="submission" date="2011-05" db="EMBL/GenBank/DDBJ databases">
        <title>The genome sequence of Vittaforma corneae strain ATCC 50505.</title>
        <authorList>
            <consortium name="The Broad Institute Genome Sequencing Platform"/>
            <person name="Cuomo C."/>
            <person name="Didier E."/>
            <person name="Bowers L."/>
            <person name="Young S.K."/>
            <person name="Zeng Q."/>
            <person name="Gargeya S."/>
            <person name="Fitzgerald M."/>
            <person name="Haas B."/>
            <person name="Abouelleil A."/>
            <person name="Alvarado L."/>
            <person name="Arachchi H.M."/>
            <person name="Berlin A."/>
            <person name="Chapman S.B."/>
            <person name="Gearin G."/>
            <person name="Goldberg J."/>
            <person name="Griggs A."/>
            <person name="Gujja S."/>
            <person name="Hansen M."/>
            <person name="Heiman D."/>
            <person name="Howarth C."/>
            <person name="Larimer J."/>
            <person name="Lui A."/>
            <person name="MacDonald P.J.P."/>
            <person name="McCowen C."/>
            <person name="Montmayeur A."/>
            <person name="Murphy C."/>
            <person name="Neiman D."/>
            <person name="Pearson M."/>
            <person name="Priest M."/>
            <person name="Roberts A."/>
            <person name="Saif S."/>
            <person name="Shea T."/>
            <person name="Sisk P."/>
            <person name="Stolte C."/>
            <person name="Sykes S."/>
            <person name="Wortman J."/>
            <person name="Nusbaum C."/>
            <person name="Birren B."/>
        </authorList>
    </citation>
    <scope>NUCLEOTIDE SEQUENCE [LARGE SCALE GENOMIC DNA]</scope>
    <source>
        <strain evidence="2">ATCC 50505</strain>
    </source>
</reference>
<evidence type="ECO:0000313" key="2">
    <source>
        <dbReference type="Proteomes" id="UP000011082"/>
    </source>
</evidence>
<keyword evidence="2" id="KW-1185">Reference proteome</keyword>
<sequence>MENNEQLFKFKNIDLVDYINKKHPKIDLIEIESEKNALSNLIKTVNEDVFQYFLQRQDPLLKLLEIHQECFEIIKSFKKSQKDQMKQSDEIDLSSSELKKKFCLFTDDMSIFLTNDRYFVASAVFNNDTVLCVLTNDLIFIGEKDDNDKFRLRRSLSKESVKLEMAESTLRITLNGSVCELSGSKVEIENFFEMFQEVSYKLELTNDRESNIDYELVEYYLETKKFVNLIDYLDSFGRPEGERLASLLDKMEISDEYTLFALSKISDDPTKLFKKFFYERFKAGLSGVNRIQKLDKYILDVFEYIQEFSQEFYEYCERNSLTKRAYILTMEDCVKHALQYIEPRVINHSRGNDMKDEKDIIGSIYERLQFSDLNFRYLIKEINIKKAVSQGSIEQSKRRVKEEVEKFLRN</sequence>
<gene>
    <name evidence="1" type="ORF">VICG_00317</name>
</gene>